<gene>
    <name evidence="3" type="ORF">B0T14DRAFT_565032</name>
</gene>
<dbReference type="AlphaFoldDB" id="A0AA39WY08"/>
<evidence type="ECO:0000313" key="4">
    <source>
        <dbReference type="Proteomes" id="UP001175000"/>
    </source>
</evidence>
<feature type="transmembrane region" description="Helical" evidence="2">
    <location>
        <begin position="108"/>
        <end position="127"/>
    </location>
</feature>
<feature type="transmembrane region" description="Helical" evidence="2">
    <location>
        <begin position="147"/>
        <end position="165"/>
    </location>
</feature>
<feature type="region of interest" description="Disordered" evidence="1">
    <location>
        <begin position="213"/>
        <end position="238"/>
    </location>
</feature>
<sequence>MARPLLDLSTCVALLPPYDTKRFAIGQTRNLLASTLSQVLTDAPRTLAPPGRSTNHGRTCRDWTWHEQKLRNELLSSKVFPPHNWDAVKMYEYDPNVNPIADSYSIPYGLPGFIGNILNIWTVVWVIQCRSPLWPWRRLRFHRFNNILAVVQLVSCEALIAHAFFQCIDLPGIPFLVACLFVYIPIVTLPLTAVTARNGAAATAVNLPLASAQGRRSESGQGTRAEAAKPFTDTPSPNIASDDYVLRNQTAPPGNASDSLPAKAPQPDARLFSIRGGLTFCFAHGPTIHGMIGTYLALKSPTIYQTSPQARMAWLYLRYTYTTTCLCFVLASIPSVYQRYQLGGWSGIKTIRISAFWKPQNFRGRFARFAVVTPWLVAECAGVETMLFSNWVLAIAAGGNDGFPEPKVGNEGLLMAYWAYFLLSKVTLLAI</sequence>
<dbReference type="Proteomes" id="UP001175000">
    <property type="component" value="Unassembled WGS sequence"/>
</dbReference>
<evidence type="ECO:0000256" key="1">
    <source>
        <dbReference type="SAM" id="MobiDB-lite"/>
    </source>
</evidence>
<name>A0AA39WY08_9PEZI</name>
<dbReference type="EMBL" id="JAULSU010000003">
    <property type="protein sequence ID" value="KAK0623702.1"/>
    <property type="molecule type" value="Genomic_DNA"/>
</dbReference>
<evidence type="ECO:0000313" key="3">
    <source>
        <dbReference type="EMBL" id="KAK0623702.1"/>
    </source>
</evidence>
<keyword evidence="2" id="KW-0812">Transmembrane</keyword>
<protein>
    <submittedName>
        <fullName evidence="3">Uncharacterized protein</fullName>
    </submittedName>
</protein>
<keyword evidence="4" id="KW-1185">Reference proteome</keyword>
<reference evidence="3" key="1">
    <citation type="submission" date="2023-06" db="EMBL/GenBank/DDBJ databases">
        <title>Genome-scale phylogeny and comparative genomics of the fungal order Sordariales.</title>
        <authorList>
            <consortium name="Lawrence Berkeley National Laboratory"/>
            <person name="Hensen N."/>
            <person name="Bonometti L."/>
            <person name="Westerberg I."/>
            <person name="Brannstrom I.O."/>
            <person name="Guillou S."/>
            <person name="Cros-Aarteil S."/>
            <person name="Calhoun S."/>
            <person name="Haridas S."/>
            <person name="Kuo A."/>
            <person name="Mondo S."/>
            <person name="Pangilinan J."/>
            <person name="Riley R."/>
            <person name="Labutti K."/>
            <person name="Andreopoulos B."/>
            <person name="Lipzen A."/>
            <person name="Chen C."/>
            <person name="Yanf M."/>
            <person name="Daum C."/>
            <person name="Ng V."/>
            <person name="Clum A."/>
            <person name="Steindorff A."/>
            <person name="Ohm R."/>
            <person name="Martin F."/>
            <person name="Silar P."/>
            <person name="Natvig D."/>
            <person name="Lalanne C."/>
            <person name="Gautier V."/>
            <person name="Ament-Velasquez S.L."/>
            <person name="Kruys A."/>
            <person name="Hutchinson M.I."/>
            <person name="Powell A.J."/>
            <person name="Barry K."/>
            <person name="Miller A.N."/>
            <person name="Grigoriev I.V."/>
            <person name="Debuchy R."/>
            <person name="Gladieux P."/>
            <person name="Thoren M.H."/>
            <person name="Johannesson H."/>
        </authorList>
    </citation>
    <scope>NUCLEOTIDE SEQUENCE</scope>
    <source>
        <strain evidence="3">CBS 606.72</strain>
    </source>
</reference>
<feature type="transmembrane region" description="Helical" evidence="2">
    <location>
        <begin position="171"/>
        <end position="191"/>
    </location>
</feature>
<comment type="caution">
    <text evidence="3">The sequence shown here is derived from an EMBL/GenBank/DDBJ whole genome shotgun (WGS) entry which is preliminary data.</text>
</comment>
<evidence type="ECO:0000256" key="2">
    <source>
        <dbReference type="SAM" id="Phobius"/>
    </source>
</evidence>
<proteinExistence type="predicted"/>
<feature type="transmembrane region" description="Helical" evidence="2">
    <location>
        <begin position="319"/>
        <end position="337"/>
    </location>
</feature>
<organism evidence="3 4">
    <name type="scientific">Immersiella caudata</name>
    <dbReference type="NCBI Taxonomy" id="314043"/>
    <lineage>
        <taxon>Eukaryota</taxon>
        <taxon>Fungi</taxon>
        <taxon>Dikarya</taxon>
        <taxon>Ascomycota</taxon>
        <taxon>Pezizomycotina</taxon>
        <taxon>Sordariomycetes</taxon>
        <taxon>Sordariomycetidae</taxon>
        <taxon>Sordariales</taxon>
        <taxon>Lasiosphaeriaceae</taxon>
        <taxon>Immersiella</taxon>
    </lineage>
</organism>
<keyword evidence="2" id="KW-0472">Membrane</keyword>
<accession>A0AA39WY08</accession>
<keyword evidence="2" id="KW-1133">Transmembrane helix</keyword>